<feature type="compositionally biased region" description="Basic and acidic residues" evidence="1">
    <location>
        <begin position="43"/>
        <end position="55"/>
    </location>
</feature>
<keyword evidence="4" id="KW-1185">Reference proteome</keyword>
<gene>
    <name evidence="3" type="ORF">FTUN_2553</name>
</gene>
<reference evidence="4" key="1">
    <citation type="submission" date="2020-05" db="EMBL/GenBank/DDBJ databases">
        <title>Frigoriglobus tundricola gen. nov., sp. nov., a psychrotolerant cellulolytic planctomycete of the family Gemmataceae with two divergent copies of 16S rRNA gene.</title>
        <authorList>
            <person name="Kulichevskaya I.S."/>
            <person name="Ivanova A.A."/>
            <person name="Naumoff D.G."/>
            <person name="Beletsky A.V."/>
            <person name="Rijpstra W.I.C."/>
            <person name="Sinninghe Damste J.S."/>
            <person name="Mardanov A.V."/>
            <person name="Ravin N.V."/>
            <person name="Dedysh S.N."/>
        </authorList>
    </citation>
    <scope>NUCLEOTIDE SEQUENCE [LARGE SCALE GENOMIC DNA]</scope>
    <source>
        <strain evidence="4">PL17</strain>
    </source>
</reference>
<dbReference type="EMBL" id="CP053452">
    <property type="protein sequence ID" value="QJW95027.1"/>
    <property type="molecule type" value="Genomic_DNA"/>
</dbReference>
<dbReference type="InterPro" id="IPR008930">
    <property type="entry name" value="Terpenoid_cyclase/PrenylTrfase"/>
</dbReference>
<dbReference type="Proteomes" id="UP000503447">
    <property type="component" value="Chromosome"/>
</dbReference>
<dbReference type="KEGG" id="ftj:FTUN_2553"/>
<organism evidence="3 4">
    <name type="scientific">Frigoriglobus tundricola</name>
    <dbReference type="NCBI Taxonomy" id="2774151"/>
    <lineage>
        <taxon>Bacteria</taxon>
        <taxon>Pseudomonadati</taxon>
        <taxon>Planctomycetota</taxon>
        <taxon>Planctomycetia</taxon>
        <taxon>Gemmatales</taxon>
        <taxon>Gemmataceae</taxon>
        <taxon>Frigoriglobus</taxon>
    </lineage>
</organism>
<proteinExistence type="predicted"/>
<name>A0A6M5YLW5_9BACT</name>
<evidence type="ECO:0000256" key="1">
    <source>
        <dbReference type="SAM" id="MobiDB-lite"/>
    </source>
</evidence>
<accession>A0A6M5YLW5</accession>
<sequence>MFRLIAILVAVVCAPFGSVPLVAGSASPEPPARTLPVAPRPHLPSEKGMTRERARPDTDLDVDVLEIPRLEDLDPEKTHPITVPLTGEIGPYGAPPSAFPGRAGEAKTKLVRTEGGNEGSERAVVLGLAWLAKQQKDDGGWKYDAGSKESRTAATGMALLPFLAAGQTHKLTKEKGELKYQETVIAGLSYLMKSCAPTGPKAGRMSDNAYEQAIATLALCEAYGMTKDPTLKPFAQSAINYIQKSQGANGSWGYAPFTDGDTSIVGWQVQALVAAKLSKDLVVDDRVIKKAIKFLDLASSGPRKAMYGYADSDGAKPGTALTASGLLSRYYIDGWGPNHPGMCDGVAGLLKHPPPDKADKGGVKDLYYYYYATQVVRFSAGEDWKTWNEGPKNADGTRKGGVRDWLVNAQLRKDEPNRGSWDPEGGWFGTSCGRLGTTAVCVLTLEVYYRQPLLYKRGDDSEAVKMPEDK</sequence>
<dbReference type="SUPFAM" id="SSF48239">
    <property type="entry name" value="Terpenoid cyclases/Protein prenyltransferases"/>
    <property type="match status" value="1"/>
</dbReference>
<dbReference type="Gene3D" id="1.50.10.20">
    <property type="match status" value="2"/>
</dbReference>
<feature type="compositionally biased region" description="Pro residues" evidence="1">
    <location>
        <begin position="28"/>
        <end position="42"/>
    </location>
</feature>
<evidence type="ECO:0000313" key="3">
    <source>
        <dbReference type="EMBL" id="QJW95027.1"/>
    </source>
</evidence>
<evidence type="ECO:0000256" key="2">
    <source>
        <dbReference type="SAM" id="SignalP"/>
    </source>
</evidence>
<feature type="chain" id="PRO_5026773281" description="Squalene cyclase C-terminal domain-containing protein" evidence="2">
    <location>
        <begin position="24"/>
        <end position="470"/>
    </location>
</feature>
<dbReference type="AlphaFoldDB" id="A0A6M5YLW5"/>
<evidence type="ECO:0008006" key="5">
    <source>
        <dbReference type="Google" id="ProtNLM"/>
    </source>
</evidence>
<protein>
    <recommendedName>
        <fullName evidence="5">Squalene cyclase C-terminal domain-containing protein</fullName>
    </recommendedName>
</protein>
<keyword evidence="2" id="KW-0732">Signal</keyword>
<feature type="region of interest" description="Disordered" evidence="1">
    <location>
        <begin position="24"/>
        <end position="55"/>
    </location>
</feature>
<evidence type="ECO:0000313" key="4">
    <source>
        <dbReference type="Proteomes" id="UP000503447"/>
    </source>
</evidence>
<dbReference type="CDD" id="cd00688">
    <property type="entry name" value="ISOPREN_C2_like"/>
    <property type="match status" value="1"/>
</dbReference>
<feature type="signal peptide" evidence="2">
    <location>
        <begin position="1"/>
        <end position="23"/>
    </location>
</feature>